<sequence>MSAKISAKSTGEQKKLRNPLELPEGINKRCDLPPEAYWHADKANAPFASRPAYNSSCQDIRVGVNQFRVTGVTGRDVYQYDVSIIPEPQGTIVYKKAWNTKMIQGKLLQQKAPWLYDNRKLAWSSSNIQGFKCQVDLGEDEGRPGRKNNTFIFELKQTGKVRMEALKAYLEKKVGWDNTVLECMSFLDHVLRQGPSERMRLIKRTLFNEYSQTKRLNNVTEAIKGIYSAIRLNESIKSGGLGLGINVDVSNQTFWVGQKFEQLARNFLSCIDRKWENLDYEGMRKVLLPVKVTNKDGSQTWGMSEAFKALRRLQNIRFEVKHRGNTKGPKEYKVKRIAFDPQYGELGACAKAVTFKKKMPDGTERTYNIVDYYAQQYNARIQHWYLPLIESTKGGYFPMEVCEVHRFNSYPFKLDPNQTSEMIKFAVQRPPQRKQEVMNMVQNLHWDKDRFLAHFGIKINPTMPMVQAKLIPNPPVQFANRFTDPKVSGRWDLRGMKFVAPNKQELISWGLVIVDKCVDKPTVENFAKLFKQTYIGHGGRVGRDALVLDYGRVDHEKMILDSYNTIGNTNKAMPQIIFFILRDKTAWVYDRMKKICDIRLACLSQMMQGMHVRKAQGQYMSNVCMKVNAKLGGQTCKIASKKPAGGSTFFSVPTMMIGVDVSHGNTGAGSASTAAMCVSMDKDAAIYDAAVETNGWGVEILQPANMHSMLGPLAMKWWKTNNVKPQHVFYMRDGVSEGQFAHVMEFEVEVMKQVFKEHIGHVPKITVIVATKRHHIRFFPERGDKNGNCLPGTLVEKEVTHPFHYDFYLCSHVAIQGTARPVHYNVLHDECGLKPDDLQRILYHQCYQYCRSTTPVSLHPAVYYAHLAGTRARHHENVATSEQVPADCKHLILRRPGPMSKRDDKTATSHGEDSQPAPLMKPGHENKARPAAVNVFKNTMWWV</sequence>
<dbReference type="SUPFAM" id="SSF101690">
    <property type="entry name" value="PAZ domain"/>
    <property type="match status" value="1"/>
</dbReference>
<dbReference type="InterPro" id="IPR032472">
    <property type="entry name" value="ArgoL2"/>
</dbReference>
<evidence type="ECO:0000256" key="1">
    <source>
        <dbReference type="RuleBase" id="RU361178"/>
    </source>
</evidence>
<dbReference type="PROSITE" id="PS50822">
    <property type="entry name" value="PIWI"/>
    <property type="match status" value="1"/>
</dbReference>
<evidence type="ECO:0000313" key="5">
    <source>
        <dbReference type="EMBL" id="KAK4124647.1"/>
    </source>
</evidence>
<dbReference type="Gene3D" id="3.40.50.2300">
    <property type="match status" value="1"/>
</dbReference>
<dbReference type="EMBL" id="MU853227">
    <property type="protein sequence ID" value="KAK4124647.1"/>
    <property type="molecule type" value="Genomic_DNA"/>
</dbReference>
<dbReference type="Pfam" id="PF16486">
    <property type="entry name" value="ArgoN"/>
    <property type="match status" value="1"/>
</dbReference>
<reference evidence="5" key="1">
    <citation type="journal article" date="2023" name="Mol. Phylogenet. Evol.">
        <title>Genome-scale phylogeny and comparative genomics of the fungal order Sordariales.</title>
        <authorList>
            <person name="Hensen N."/>
            <person name="Bonometti L."/>
            <person name="Westerberg I."/>
            <person name="Brannstrom I.O."/>
            <person name="Guillou S."/>
            <person name="Cros-Aarteil S."/>
            <person name="Calhoun S."/>
            <person name="Haridas S."/>
            <person name="Kuo A."/>
            <person name="Mondo S."/>
            <person name="Pangilinan J."/>
            <person name="Riley R."/>
            <person name="LaButti K."/>
            <person name="Andreopoulos B."/>
            <person name="Lipzen A."/>
            <person name="Chen C."/>
            <person name="Yan M."/>
            <person name="Daum C."/>
            <person name="Ng V."/>
            <person name="Clum A."/>
            <person name="Steindorff A."/>
            <person name="Ohm R.A."/>
            <person name="Martin F."/>
            <person name="Silar P."/>
            <person name="Natvig D.O."/>
            <person name="Lalanne C."/>
            <person name="Gautier V."/>
            <person name="Ament-Velasquez S.L."/>
            <person name="Kruys A."/>
            <person name="Hutchinson M.I."/>
            <person name="Powell A.J."/>
            <person name="Barry K."/>
            <person name="Miller A.N."/>
            <person name="Grigoriev I.V."/>
            <person name="Debuchy R."/>
            <person name="Gladieux P."/>
            <person name="Hiltunen Thoren M."/>
            <person name="Johannesson H."/>
        </authorList>
    </citation>
    <scope>NUCLEOTIDE SEQUENCE</scope>
    <source>
        <strain evidence="5">CBS 731.68</strain>
    </source>
</reference>
<organism evidence="5 6">
    <name type="scientific">Parathielavia appendiculata</name>
    <dbReference type="NCBI Taxonomy" id="2587402"/>
    <lineage>
        <taxon>Eukaryota</taxon>
        <taxon>Fungi</taxon>
        <taxon>Dikarya</taxon>
        <taxon>Ascomycota</taxon>
        <taxon>Pezizomycotina</taxon>
        <taxon>Sordariomycetes</taxon>
        <taxon>Sordariomycetidae</taxon>
        <taxon>Sordariales</taxon>
        <taxon>Chaetomiaceae</taxon>
        <taxon>Parathielavia</taxon>
    </lineage>
</organism>
<feature type="compositionally biased region" description="Basic and acidic residues" evidence="2">
    <location>
        <begin position="900"/>
        <end position="913"/>
    </location>
</feature>
<accession>A0AAN6U1K0</accession>
<dbReference type="Pfam" id="PF16488">
    <property type="entry name" value="ArgoL2"/>
    <property type="match status" value="1"/>
</dbReference>
<dbReference type="InterPro" id="IPR036085">
    <property type="entry name" value="PAZ_dom_sf"/>
</dbReference>
<evidence type="ECO:0000313" key="6">
    <source>
        <dbReference type="Proteomes" id="UP001302602"/>
    </source>
</evidence>
<dbReference type="GO" id="GO:0003723">
    <property type="term" value="F:RNA binding"/>
    <property type="evidence" value="ECO:0007669"/>
    <property type="project" value="InterPro"/>
</dbReference>
<dbReference type="GeneID" id="87827306"/>
<reference evidence="5" key="2">
    <citation type="submission" date="2023-05" db="EMBL/GenBank/DDBJ databases">
        <authorList>
            <consortium name="Lawrence Berkeley National Laboratory"/>
            <person name="Steindorff A."/>
            <person name="Hensen N."/>
            <person name="Bonometti L."/>
            <person name="Westerberg I."/>
            <person name="Brannstrom I.O."/>
            <person name="Guillou S."/>
            <person name="Cros-Aarteil S."/>
            <person name="Calhoun S."/>
            <person name="Haridas S."/>
            <person name="Kuo A."/>
            <person name="Mondo S."/>
            <person name="Pangilinan J."/>
            <person name="Riley R."/>
            <person name="Labutti K."/>
            <person name="Andreopoulos B."/>
            <person name="Lipzen A."/>
            <person name="Chen C."/>
            <person name="Yanf M."/>
            <person name="Daum C."/>
            <person name="Ng V."/>
            <person name="Clum A."/>
            <person name="Ohm R."/>
            <person name="Martin F."/>
            <person name="Silar P."/>
            <person name="Natvig D."/>
            <person name="Lalanne C."/>
            <person name="Gautier V."/>
            <person name="Ament-Velasquez S.L."/>
            <person name="Kruys A."/>
            <person name="Hutchinson M.I."/>
            <person name="Powell A.J."/>
            <person name="Barry K."/>
            <person name="Miller A.N."/>
            <person name="Grigoriev I.V."/>
            <person name="Debuchy R."/>
            <person name="Gladieux P."/>
            <person name="Thoren M.H."/>
            <person name="Johannesson H."/>
        </authorList>
    </citation>
    <scope>NUCLEOTIDE SEQUENCE</scope>
    <source>
        <strain evidence="5">CBS 731.68</strain>
    </source>
</reference>
<evidence type="ECO:0000259" key="4">
    <source>
        <dbReference type="PROSITE" id="PS50822"/>
    </source>
</evidence>
<dbReference type="Pfam" id="PF02170">
    <property type="entry name" value="PAZ"/>
    <property type="match status" value="1"/>
</dbReference>
<dbReference type="InterPro" id="IPR003100">
    <property type="entry name" value="PAZ_dom"/>
</dbReference>
<dbReference type="Gene3D" id="2.170.260.10">
    <property type="entry name" value="paz domain"/>
    <property type="match status" value="1"/>
</dbReference>
<dbReference type="RefSeq" id="XP_062648418.1">
    <property type="nucleotide sequence ID" value="XM_062790536.1"/>
</dbReference>
<keyword evidence="6" id="KW-1185">Reference proteome</keyword>
<dbReference type="InterPro" id="IPR032473">
    <property type="entry name" value="Argonaute_Mid_dom"/>
</dbReference>
<dbReference type="CDD" id="cd04657">
    <property type="entry name" value="Piwi_ago-like"/>
    <property type="match status" value="1"/>
</dbReference>
<protein>
    <submittedName>
        <fullName evidence="5">Piwi-domain-containing protein</fullName>
    </submittedName>
</protein>
<dbReference type="SMART" id="SM00950">
    <property type="entry name" value="Piwi"/>
    <property type="match status" value="1"/>
</dbReference>
<feature type="region of interest" description="Disordered" evidence="2">
    <location>
        <begin position="1"/>
        <end position="20"/>
    </location>
</feature>
<name>A0AAN6U1K0_9PEZI</name>
<dbReference type="PANTHER" id="PTHR22891">
    <property type="entry name" value="EUKARYOTIC TRANSLATION INITIATION FACTOR 2C"/>
    <property type="match status" value="1"/>
</dbReference>
<feature type="domain" description="PAZ" evidence="3">
    <location>
        <begin position="299"/>
        <end position="406"/>
    </location>
</feature>
<dbReference type="SMART" id="SM00949">
    <property type="entry name" value="PAZ"/>
    <property type="match status" value="1"/>
</dbReference>
<feature type="region of interest" description="Disordered" evidence="2">
    <location>
        <begin position="895"/>
        <end position="930"/>
    </location>
</feature>
<dbReference type="CDD" id="cd02846">
    <property type="entry name" value="PAZ_argonaute_like"/>
    <property type="match status" value="1"/>
</dbReference>
<dbReference type="AlphaFoldDB" id="A0AAN6U1K0"/>
<dbReference type="SUPFAM" id="SSF53098">
    <property type="entry name" value="Ribonuclease H-like"/>
    <property type="match status" value="1"/>
</dbReference>
<dbReference type="Proteomes" id="UP001302602">
    <property type="component" value="Unassembled WGS sequence"/>
</dbReference>
<proteinExistence type="inferred from homology"/>
<gene>
    <name evidence="5" type="ORF">N657DRAFT_618021</name>
</gene>
<dbReference type="InterPro" id="IPR014811">
    <property type="entry name" value="ArgoL1"/>
</dbReference>
<dbReference type="PROSITE" id="PS50821">
    <property type="entry name" value="PAZ"/>
    <property type="match status" value="1"/>
</dbReference>
<dbReference type="InterPro" id="IPR003165">
    <property type="entry name" value="Piwi"/>
</dbReference>
<evidence type="ECO:0000259" key="3">
    <source>
        <dbReference type="PROSITE" id="PS50821"/>
    </source>
</evidence>
<dbReference type="InterPro" id="IPR032474">
    <property type="entry name" value="Argonaute_N"/>
</dbReference>
<dbReference type="InterPro" id="IPR036397">
    <property type="entry name" value="RNaseH_sf"/>
</dbReference>
<dbReference type="InterPro" id="IPR012337">
    <property type="entry name" value="RNaseH-like_sf"/>
</dbReference>
<dbReference type="InterPro" id="IPR045246">
    <property type="entry name" value="Piwi_ago-like"/>
</dbReference>
<dbReference type="Pfam" id="PF16487">
    <property type="entry name" value="ArgoMid"/>
    <property type="match status" value="1"/>
</dbReference>
<dbReference type="Pfam" id="PF02171">
    <property type="entry name" value="Piwi"/>
    <property type="match status" value="1"/>
</dbReference>
<comment type="similarity">
    <text evidence="1">Belongs to the argonaute family.</text>
</comment>
<evidence type="ECO:0000256" key="2">
    <source>
        <dbReference type="SAM" id="MobiDB-lite"/>
    </source>
</evidence>
<dbReference type="Pfam" id="PF08699">
    <property type="entry name" value="ArgoL1"/>
    <property type="match status" value="1"/>
</dbReference>
<feature type="domain" description="Piwi" evidence="4">
    <location>
        <begin position="576"/>
        <end position="877"/>
    </location>
</feature>
<comment type="caution">
    <text evidence="5">The sequence shown here is derived from an EMBL/GenBank/DDBJ whole genome shotgun (WGS) entry which is preliminary data.</text>
</comment>
<dbReference type="Gene3D" id="3.30.420.10">
    <property type="entry name" value="Ribonuclease H-like superfamily/Ribonuclease H"/>
    <property type="match status" value="1"/>
</dbReference>